<comment type="caution">
    <text evidence="5">The sequence shown here is derived from an EMBL/GenBank/DDBJ whole genome shotgun (WGS) entry which is preliminary data.</text>
</comment>
<organism evidence="5 6">
    <name type="scientific">Phomopsis amygdali</name>
    <name type="common">Fusicoccum amygdali</name>
    <dbReference type="NCBI Taxonomy" id="1214568"/>
    <lineage>
        <taxon>Eukaryota</taxon>
        <taxon>Fungi</taxon>
        <taxon>Dikarya</taxon>
        <taxon>Ascomycota</taxon>
        <taxon>Pezizomycotina</taxon>
        <taxon>Sordariomycetes</taxon>
        <taxon>Sordariomycetidae</taxon>
        <taxon>Diaporthales</taxon>
        <taxon>Diaporthaceae</taxon>
        <taxon>Diaporthe</taxon>
    </lineage>
</organism>
<dbReference type="EMBL" id="JAUJFL010000005">
    <property type="protein sequence ID" value="KAK2602450.1"/>
    <property type="molecule type" value="Genomic_DNA"/>
</dbReference>
<dbReference type="PANTHER" id="PTHR10938">
    <property type="entry name" value="TRANSLATION INITIATION FACTOR IF-3"/>
    <property type="match status" value="1"/>
</dbReference>
<dbReference type="InterPro" id="IPR036788">
    <property type="entry name" value="T_IF-3_C_sf"/>
</dbReference>
<dbReference type="Proteomes" id="UP001265746">
    <property type="component" value="Unassembled WGS sequence"/>
</dbReference>
<dbReference type="AlphaFoldDB" id="A0AAD9W016"/>
<comment type="similarity">
    <text evidence="1">Belongs to the IF-3 family.</text>
</comment>
<dbReference type="GO" id="GO:0003743">
    <property type="term" value="F:translation initiation factor activity"/>
    <property type="evidence" value="ECO:0007669"/>
    <property type="project" value="UniProtKB-KW"/>
</dbReference>
<keyword evidence="3" id="KW-0648">Protein biosynthesis</keyword>
<evidence type="ECO:0000313" key="6">
    <source>
        <dbReference type="Proteomes" id="UP001265746"/>
    </source>
</evidence>
<evidence type="ECO:0000256" key="1">
    <source>
        <dbReference type="ARBA" id="ARBA00005439"/>
    </source>
</evidence>
<feature type="region of interest" description="Disordered" evidence="4">
    <location>
        <begin position="287"/>
        <end position="339"/>
    </location>
</feature>
<dbReference type="Gene3D" id="3.30.110.10">
    <property type="entry name" value="Translation initiation factor 3 (IF-3), C-terminal domain"/>
    <property type="match status" value="1"/>
</dbReference>
<feature type="compositionally biased region" description="Low complexity" evidence="4">
    <location>
        <begin position="309"/>
        <end position="321"/>
    </location>
</feature>
<dbReference type="GO" id="GO:0070124">
    <property type="term" value="P:mitochondrial translational initiation"/>
    <property type="evidence" value="ECO:0007669"/>
    <property type="project" value="TreeGrafter"/>
</dbReference>
<gene>
    <name evidence="5" type="ORF">N8I77_008979</name>
</gene>
<evidence type="ECO:0008006" key="7">
    <source>
        <dbReference type="Google" id="ProtNLM"/>
    </source>
</evidence>
<evidence type="ECO:0000313" key="5">
    <source>
        <dbReference type="EMBL" id="KAK2602450.1"/>
    </source>
</evidence>
<dbReference type="GO" id="GO:0005739">
    <property type="term" value="C:mitochondrion"/>
    <property type="evidence" value="ECO:0007669"/>
    <property type="project" value="TreeGrafter"/>
</dbReference>
<name>A0AAD9W016_PHOAM</name>
<protein>
    <recommendedName>
        <fullName evidence="7">Translation initiation factor IF-3</fullName>
    </recommendedName>
</protein>
<evidence type="ECO:0000256" key="4">
    <source>
        <dbReference type="SAM" id="MobiDB-lite"/>
    </source>
</evidence>
<dbReference type="SUPFAM" id="SSF55200">
    <property type="entry name" value="Translation initiation factor IF3, C-terminal domain"/>
    <property type="match status" value="1"/>
</dbReference>
<feature type="region of interest" description="Disordered" evidence="4">
    <location>
        <begin position="50"/>
        <end position="111"/>
    </location>
</feature>
<dbReference type="PANTHER" id="PTHR10938:SF0">
    <property type="entry name" value="TRANSLATION INITIATION FACTOR IF-3, MITOCHONDRIAL"/>
    <property type="match status" value="1"/>
</dbReference>
<dbReference type="GO" id="GO:0043022">
    <property type="term" value="F:ribosome binding"/>
    <property type="evidence" value="ECO:0007669"/>
    <property type="project" value="TreeGrafter"/>
</dbReference>
<evidence type="ECO:0000256" key="3">
    <source>
        <dbReference type="ARBA" id="ARBA00022917"/>
    </source>
</evidence>
<dbReference type="InterPro" id="IPR001288">
    <property type="entry name" value="Translation_initiation_fac_3"/>
</dbReference>
<evidence type="ECO:0000256" key="2">
    <source>
        <dbReference type="ARBA" id="ARBA00022540"/>
    </source>
</evidence>
<feature type="compositionally biased region" description="Low complexity" evidence="4">
    <location>
        <begin position="330"/>
        <end position="339"/>
    </location>
</feature>
<keyword evidence="6" id="KW-1185">Reference proteome</keyword>
<reference evidence="5" key="1">
    <citation type="submission" date="2023-06" db="EMBL/GenBank/DDBJ databases">
        <authorList>
            <person name="Noh H."/>
        </authorList>
    </citation>
    <scope>NUCLEOTIDE SEQUENCE</scope>
    <source>
        <strain evidence="5">DUCC20226</strain>
    </source>
</reference>
<keyword evidence="2" id="KW-0396">Initiation factor</keyword>
<dbReference type="GO" id="GO:0032790">
    <property type="term" value="P:ribosome disassembly"/>
    <property type="evidence" value="ECO:0007669"/>
    <property type="project" value="TreeGrafter"/>
</dbReference>
<proteinExistence type="inferred from homology"/>
<sequence length="339" mass="37664">MPSSQCVFNTATALRRVFIPANLGTSSSLHLTRIFVPALLTQSHQARAYWAGRDSGTSQTPPKPSPSIFDRDSHGHTRSASGSSFNIRRGVQPRRRKEADPDAPGPRVEVKLGRMPRDEEIHWPYVYVKPAEGSGGLDSPRPIKEVLVGLDRKTTFLEAVALPRAGDRDAPRWPVCRIVNKKEELTRLKDLKERKKKGTVKEKELELNWTLAPHDLDHKLNTMQKFLSKGYKVEVVLQKKSRSKSRATENDAQAVIERIETAVGEVKGAKEWKKREGQVLGSYRLFLQGKAQEETTSPSTGAKEKKKATSTGEAEETTATSNVVAEESQESSAGEQSRS</sequence>
<accession>A0AAD9W016</accession>